<dbReference type="InterPro" id="IPR032820">
    <property type="entry name" value="ATPase_put"/>
</dbReference>
<evidence type="ECO:0000313" key="2">
    <source>
        <dbReference type="EMBL" id="MFD2551557.1"/>
    </source>
</evidence>
<evidence type="ECO:0000313" key="3">
    <source>
        <dbReference type="Proteomes" id="UP001597472"/>
    </source>
</evidence>
<name>A0ABW5KRS5_9FLAO</name>
<sequence>MRPKKPKTNKPLNKYIRFTTIALQMGLTIYLGSVLGAWLDEKFNNPNQLYFKIVSLIAVFLAIFSVIIQVIKLTNTDPDD</sequence>
<organism evidence="2 3">
    <name type="scientific">Bizionia sediminis</name>
    <dbReference type="NCBI Taxonomy" id="1737064"/>
    <lineage>
        <taxon>Bacteria</taxon>
        <taxon>Pseudomonadati</taxon>
        <taxon>Bacteroidota</taxon>
        <taxon>Flavobacteriia</taxon>
        <taxon>Flavobacteriales</taxon>
        <taxon>Flavobacteriaceae</taxon>
        <taxon>Bizionia</taxon>
    </lineage>
</organism>
<feature type="transmembrane region" description="Helical" evidence="1">
    <location>
        <begin position="21"/>
        <end position="39"/>
    </location>
</feature>
<dbReference type="EMBL" id="JBHULS010000002">
    <property type="protein sequence ID" value="MFD2551557.1"/>
    <property type="molecule type" value="Genomic_DNA"/>
</dbReference>
<keyword evidence="1" id="KW-1133">Transmembrane helix</keyword>
<evidence type="ECO:0000256" key="1">
    <source>
        <dbReference type="SAM" id="Phobius"/>
    </source>
</evidence>
<accession>A0ABW5KRS5</accession>
<reference evidence="3" key="1">
    <citation type="journal article" date="2019" name="Int. J. Syst. Evol. Microbiol.">
        <title>The Global Catalogue of Microorganisms (GCM) 10K type strain sequencing project: providing services to taxonomists for standard genome sequencing and annotation.</title>
        <authorList>
            <consortium name="The Broad Institute Genomics Platform"/>
            <consortium name="The Broad Institute Genome Sequencing Center for Infectious Disease"/>
            <person name="Wu L."/>
            <person name="Ma J."/>
        </authorList>
    </citation>
    <scope>NUCLEOTIDE SEQUENCE [LARGE SCALE GENOMIC DNA]</scope>
    <source>
        <strain evidence="3">KCTC 42587</strain>
    </source>
</reference>
<protein>
    <submittedName>
        <fullName evidence="2">AtpZ/AtpI family protein</fullName>
    </submittedName>
</protein>
<dbReference type="RefSeq" id="WP_376892772.1">
    <property type="nucleotide sequence ID" value="NZ_JBHULS010000002.1"/>
</dbReference>
<gene>
    <name evidence="2" type="ORF">ACFSQP_06985</name>
</gene>
<comment type="caution">
    <text evidence="2">The sequence shown here is derived from an EMBL/GenBank/DDBJ whole genome shotgun (WGS) entry which is preliminary data.</text>
</comment>
<dbReference type="Proteomes" id="UP001597472">
    <property type="component" value="Unassembled WGS sequence"/>
</dbReference>
<feature type="transmembrane region" description="Helical" evidence="1">
    <location>
        <begin position="51"/>
        <end position="71"/>
    </location>
</feature>
<keyword evidence="1" id="KW-0812">Transmembrane</keyword>
<keyword evidence="3" id="KW-1185">Reference proteome</keyword>
<keyword evidence="1" id="KW-0472">Membrane</keyword>
<dbReference type="Pfam" id="PF09527">
    <property type="entry name" value="ATPase_gene1"/>
    <property type="match status" value="1"/>
</dbReference>
<proteinExistence type="predicted"/>